<evidence type="ECO:0000313" key="4">
    <source>
        <dbReference type="Proteomes" id="UP001431209"/>
    </source>
</evidence>
<gene>
    <name evidence="3" type="ORF">AKO1_008495</name>
</gene>
<dbReference type="GO" id="GO:0004842">
    <property type="term" value="F:ubiquitin-protein transferase activity"/>
    <property type="evidence" value="ECO:0007669"/>
    <property type="project" value="InterPro"/>
</dbReference>
<accession>A0AAW2YMX4</accession>
<name>A0AAW2YMX4_9EUKA</name>
<keyword evidence="4" id="KW-1185">Reference proteome</keyword>
<evidence type="ECO:0000256" key="2">
    <source>
        <dbReference type="SAM" id="Coils"/>
    </source>
</evidence>
<dbReference type="InterPro" id="IPR036322">
    <property type="entry name" value="WD40_repeat_dom_sf"/>
</dbReference>
<reference evidence="3 4" key="1">
    <citation type="submission" date="2024-03" db="EMBL/GenBank/DDBJ databases">
        <title>The Acrasis kona genome and developmental transcriptomes reveal deep origins of eukaryotic multicellular pathways.</title>
        <authorList>
            <person name="Sheikh S."/>
            <person name="Fu C.-J."/>
            <person name="Brown M.W."/>
            <person name="Baldauf S.L."/>
        </authorList>
    </citation>
    <scope>NUCLEOTIDE SEQUENCE [LARGE SCALE GENOMIC DNA]</scope>
    <source>
        <strain evidence="3 4">ATCC MYA-3509</strain>
    </source>
</reference>
<proteinExistence type="predicted"/>
<evidence type="ECO:0000256" key="1">
    <source>
        <dbReference type="ARBA" id="ARBA00034306"/>
    </source>
</evidence>
<keyword evidence="2" id="KW-0175">Coiled coil</keyword>
<dbReference type="GO" id="GO:0016567">
    <property type="term" value="P:protein ubiquitination"/>
    <property type="evidence" value="ECO:0007669"/>
    <property type="project" value="InterPro"/>
</dbReference>
<protein>
    <submittedName>
        <fullName evidence="3">Myosin heavy chain</fullName>
    </submittedName>
</protein>
<dbReference type="AlphaFoldDB" id="A0AAW2YMX4"/>
<dbReference type="PANTHER" id="PTHR16047">
    <property type="entry name" value="RFWD3 PROTEIN"/>
    <property type="match status" value="1"/>
</dbReference>
<organism evidence="3 4">
    <name type="scientific">Acrasis kona</name>
    <dbReference type="NCBI Taxonomy" id="1008807"/>
    <lineage>
        <taxon>Eukaryota</taxon>
        <taxon>Discoba</taxon>
        <taxon>Heterolobosea</taxon>
        <taxon>Tetramitia</taxon>
        <taxon>Eutetramitia</taxon>
        <taxon>Acrasidae</taxon>
        <taxon>Acrasis</taxon>
    </lineage>
</organism>
<evidence type="ECO:0000313" key="3">
    <source>
        <dbReference type="EMBL" id="KAL0478243.1"/>
    </source>
</evidence>
<dbReference type="GO" id="GO:0036297">
    <property type="term" value="P:interstrand cross-link repair"/>
    <property type="evidence" value="ECO:0007669"/>
    <property type="project" value="InterPro"/>
</dbReference>
<dbReference type="PANTHER" id="PTHR16047:SF7">
    <property type="entry name" value="E3 UBIQUITIN-PROTEIN LIGASE RFWD3"/>
    <property type="match status" value="1"/>
</dbReference>
<dbReference type="InterPro" id="IPR037381">
    <property type="entry name" value="RFWD3"/>
</dbReference>
<dbReference type="Gene3D" id="2.130.10.10">
    <property type="entry name" value="YVTN repeat-like/Quinoprotein amine dehydrogenase"/>
    <property type="match status" value="1"/>
</dbReference>
<comment type="caution">
    <text evidence="3">The sequence shown here is derived from an EMBL/GenBank/DDBJ whole genome shotgun (WGS) entry which is preliminary data.</text>
</comment>
<feature type="coiled-coil region" evidence="2">
    <location>
        <begin position="47"/>
        <end position="81"/>
    </location>
</feature>
<dbReference type="SUPFAM" id="SSF50978">
    <property type="entry name" value="WD40 repeat-like"/>
    <property type="match status" value="1"/>
</dbReference>
<dbReference type="Proteomes" id="UP001431209">
    <property type="component" value="Unassembled WGS sequence"/>
</dbReference>
<dbReference type="InterPro" id="IPR015943">
    <property type="entry name" value="WD40/YVTN_repeat-like_dom_sf"/>
</dbReference>
<comment type="subcellular location">
    <subcellularLocation>
        <location evidence="1">Nucleus</location>
        <location evidence="1">Nuclear body</location>
    </subcellularLocation>
</comment>
<dbReference type="GO" id="GO:0016604">
    <property type="term" value="C:nuclear body"/>
    <property type="evidence" value="ECO:0007669"/>
    <property type="project" value="UniProtKB-SubCell"/>
</dbReference>
<dbReference type="EMBL" id="JAOPGA020000342">
    <property type="protein sequence ID" value="KAL0478243.1"/>
    <property type="molecule type" value="Genomic_DNA"/>
</dbReference>
<sequence>MKWVVEKHCCPTCKNKSREEDIIALFLETSANQKVIDLFKKKSDEQIQSIRKQLRLERKKRRNLETELTSLKNKIDEYLTKDDVVPITENEKNHRKRDRQDDDSQPALKMLRTVSSHIDGINFDKPLDAVVAAQKMNNNTTTNTHDAPTQYKHQYRIRRELAIHDTASVFDFLNDPSSIVFDNKKLGNLTIFNMTKDALDEAPLLTPEEKLQRTGRLPIRVTDMKCMNSTNSYRMVYVTCNDQSARTLDLRCKTVSYKFDLKSDALCCVFDDLRPHLMYCGMRDGRVQVLDIRKNDAELNTIQVVQQATDTTTTEASPQHNNMISSLCTLRDGSLLIGHAKTGAYHCSKSDSTDYALHSLSNKFSLKSGVDYCYHVGFDPYSSIGIASYASTRSHQRNIDHFLFKCNFGDGGGHFQSNHVQMLRTLSEPTIDVPERFQPNMLQCMGVEDVVFKSPTLLYSTGCSASSLPVDDDDDIVCIDPRIEAGNINTLVAYSKYKKAAVIDSHNSHTFQQLASNHTGPLTCLRYMNHSVGHFLAQLSLDRFTLYTLGLDK</sequence>